<protein>
    <submittedName>
        <fullName evidence="1">Uncharacterized protein</fullName>
    </submittedName>
</protein>
<name>L9JD32_TUPCH</name>
<sequence length="364" mass="39254">MGPQEHGRPLPFHLPLSALTSGLQVYSHFHISNSSYPRTSYNNIINLKIMLTAGPAPLRDNHDDSESIISGGASGDPRQCGTNLPSFRILLVHPRKDFVISAGQCGGRDIHEKLAGRVVEGTEGCAVERAIPHLNSFTFRQKLNVSLSSQPSCPDSHVGCPELLDEYPSLSHIPTFESKSLGERAQECTLSVLCNIRVLSWPGQVLATQTLAPRVRAEFSHSLTALELCSSEMLSHDPTADTDALAVPAGQSSDGGGGYADSAVLQPLHLLWAFPVEAQACTVLSRQSGVEEEGTAGCGGDQHLDNSDSSAHVLSKVDYNRGNIRIFAVLGVFFHSYTQLRSLYFPCTGAAFVQCYAKPLAFRL</sequence>
<keyword evidence="2" id="KW-1185">Reference proteome</keyword>
<organism evidence="1 2">
    <name type="scientific">Tupaia chinensis</name>
    <name type="common">Chinese tree shrew</name>
    <name type="synonym">Tupaia belangeri chinensis</name>
    <dbReference type="NCBI Taxonomy" id="246437"/>
    <lineage>
        <taxon>Eukaryota</taxon>
        <taxon>Metazoa</taxon>
        <taxon>Chordata</taxon>
        <taxon>Craniata</taxon>
        <taxon>Vertebrata</taxon>
        <taxon>Euteleostomi</taxon>
        <taxon>Mammalia</taxon>
        <taxon>Eutheria</taxon>
        <taxon>Euarchontoglires</taxon>
        <taxon>Scandentia</taxon>
        <taxon>Tupaiidae</taxon>
        <taxon>Tupaia</taxon>
    </lineage>
</organism>
<accession>L9JD32</accession>
<reference evidence="2" key="2">
    <citation type="journal article" date="2013" name="Nat. Commun.">
        <title>Genome of the Chinese tree shrew.</title>
        <authorList>
            <person name="Fan Y."/>
            <person name="Huang Z.Y."/>
            <person name="Cao C.C."/>
            <person name="Chen C.S."/>
            <person name="Chen Y.X."/>
            <person name="Fan D.D."/>
            <person name="He J."/>
            <person name="Hou H.L."/>
            <person name="Hu L."/>
            <person name="Hu X.T."/>
            <person name="Jiang X.T."/>
            <person name="Lai R."/>
            <person name="Lang Y.S."/>
            <person name="Liang B."/>
            <person name="Liao S.G."/>
            <person name="Mu D."/>
            <person name="Ma Y.Y."/>
            <person name="Niu Y.Y."/>
            <person name="Sun X.Q."/>
            <person name="Xia J.Q."/>
            <person name="Xiao J."/>
            <person name="Xiong Z.Q."/>
            <person name="Xu L."/>
            <person name="Yang L."/>
            <person name="Zhang Y."/>
            <person name="Zhao W."/>
            <person name="Zhao X.D."/>
            <person name="Zheng Y.T."/>
            <person name="Zhou J.M."/>
            <person name="Zhu Y.B."/>
            <person name="Zhang G.J."/>
            <person name="Wang J."/>
            <person name="Yao Y.G."/>
        </authorList>
    </citation>
    <scope>NUCLEOTIDE SEQUENCE [LARGE SCALE GENOMIC DNA]</scope>
</reference>
<dbReference type="InParanoid" id="L9JD32"/>
<reference evidence="2" key="1">
    <citation type="submission" date="2012-07" db="EMBL/GenBank/DDBJ databases">
        <title>Genome of the Chinese tree shrew, a rising model animal genetically related to primates.</title>
        <authorList>
            <person name="Zhang G."/>
            <person name="Fan Y."/>
            <person name="Yao Y."/>
            <person name="Huang Z."/>
        </authorList>
    </citation>
    <scope>NUCLEOTIDE SEQUENCE [LARGE SCALE GENOMIC DNA]</scope>
</reference>
<dbReference type="AlphaFoldDB" id="L9JD32"/>
<evidence type="ECO:0000313" key="2">
    <source>
        <dbReference type="Proteomes" id="UP000011518"/>
    </source>
</evidence>
<dbReference type="EMBL" id="KB321041">
    <property type="protein sequence ID" value="ELW48476.1"/>
    <property type="molecule type" value="Genomic_DNA"/>
</dbReference>
<gene>
    <name evidence="1" type="ORF">TREES_T100007899</name>
</gene>
<proteinExistence type="predicted"/>
<evidence type="ECO:0000313" key="1">
    <source>
        <dbReference type="EMBL" id="ELW48476.1"/>
    </source>
</evidence>
<dbReference type="Proteomes" id="UP000011518">
    <property type="component" value="Unassembled WGS sequence"/>
</dbReference>